<name>A0ACB7GAG6_MANES</name>
<dbReference type="Proteomes" id="UP000091857">
    <property type="component" value="Chromosome 15"/>
</dbReference>
<dbReference type="EMBL" id="CM004401">
    <property type="protein sequence ID" value="KAG8637225.1"/>
    <property type="molecule type" value="Genomic_DNA"/>
</dbReference>
<sequence>MAHTRSFLLVLLLFVLMFQAPSSSEAIRNYKFIMSKDTKKEGPLPYLKTSLVTGVLPQGHYPTLPSSLVDYKTHKPKMLISENHLHSHQSLKLVRILESVPSPGAGH</sequence>
<organism evidence="1 2">
    <name type="scientific">Manihot esculenta</name>
    <name type="common">Cassava</name>
    <name type="synonym">Jatropha manihot</name>
    <dbReference type="NCBI Taxonomy" id="3983"/>
    <lineage>
        <taxon>Eukaryota</taxon>
        <taxon>Viridiplantae</taxon>
        <taxon>Streptophyta</taxon>
        <taxon>Embryophyta</taxon>
        <taxon>Tracheophyta</taxon>
        <taxon>Spermatophyta</taxon>
        <taxon>Magnoliopsida</taxon>
        <taxon>eudicotyledons</taxon>
        <taxon>Gunneridae</taxon>
        <taxon>Pentapetalae</taxon>
        <taxon>rosids</taxon>
        <taxon>fabids</taxon>
        <taxon>Malpighiales</taxon>
        <taxon>Euphorbiaceae</taxon>
        <taxon>Crotonoideae</taxon>
        <taxon>Manihoteae</taxon>
        <taxon>Manihot</taxon>
    </lineage>
</organism>
<evidence type="ECO:0000313" key="2">
    <source>
        <dbReference type="Proteomes" id="UP000091857"/>
    </source>
</evidence>
<gene>
    <name evidence="1" type="ORF">MANES_15G096150v8</name>
</gene>
<reference evidence="2" key="1">
    <citation type="journal article" date="2016" name="Nat. Biotechnol.">
        <title>Sequencing wild and cultivated cassava and related species reveals extensive interspecific hybridization and genetic diversity.</title>
        <authorList>
            <person name="Bredeson J.V."/>
            <person name="Lyons J.B."/>
            <person name="Prochnik S.E."/>
            <person name="Wu G.A."/>
            <person name="Ha C.M."/>
            <person name="Edsinger-Gonzales E."/>
            <person name="Grimwood J."/>
            <person name="Schmutz J."/>
            <person name="Rabbi I.Y."/>
            <person name="Egesi C."/>
            <person name="Nauluvula P."/>
            <person name="Lebot V."/>
            <person name="Ndunguru J."/>
            <person name="Mkamilo G."/>
            <person name="Bart R.S."/>
            <person name="Setter T.L."/>
            <person name="Gleadow R.M."/>
            <person name="Kulakow P."/>
            <person name="Ferguson M.E."/>
            <person name="Rounsley S."/>
            <person name="Rokhsar D.S."/>
        </authorList>
    </citation>
    <scope>NUCLEOTIDE SEQUENCE [LARGE SCALE GENOMIC DNA]</scope>
    <source>
        <strain evidence="2">cv. AM560-2</strain>
    </source>
</reference>
<protein>
    <submittedName>
        <fullName evidence="1">Uncharacterized protein</fullName>
    </submittedName>
</protein>
<comment type="caution">
    <text evidence="1">The sequence shown here is derived from an EMBL/GenBank/DDBJ whole genome shotgun (WGS) entry which is preliminary data.</text>
</comment>
<accession>A0ACB7GAG6</accession>
<evidence type="ECO:0000313" key="1">
    <source>
        <dbReference type="EMBL" id="KAG8637225.1"/>
    </source>
</evidence>
<keyword evidence="2" id="KW-1185">Reference proteome</keyword>
<proteinExistence type="predicted"/>